<feature type="region of interest" description="Disordered" evidence="7">
    <location>
        <begin position="309"/>
        <end position="346"/>
    </location>
</feature>
<evidence type="ECO:0000256" key="6">
    <source>
        <dbReference type="SAM" id="Coils"/>
    </source>
</evidence>
<evidence type="ECO:0000256" key="1">
    <source>
        <dbReference type="ARBA" id="ARBA00004123"/>
    </source>
</evidence>
<dbReference type="InterPro" id="IPR014012">
    <property type="entry name" value="HSA_dom"/>
</dbReference>
<keyword evidence="10" id="KW-1185">Reference proteome</keyword>
<sequence>MNAIGKRLPVNASQNPPSSTSNQAPATTEATPTPEPPKLTSTTPKPEGTTPDATQSPAKASPAAPPPPQDLASLLQMPPKTSKITPIKKPEGIDPNLLLLERENRIEARIAQRISELQSVPANIPDDLRMKATIELKALRMLGFQKQLRQEVLGAMRRDTTLETALNAKAYKRVKRQTLREARLTEKLEKAQKLEADKRRKQKHHDFLQSVLQHAKDFKEFHRNVAAKTNKIHKAILLYHANTEREQRKEEERIEKERMRRLMAEDEEGYRKLIDAKKDKRLAYLLGQTDEYIRNIVKLVKEHKFALAKKKGKRKKKKTEEEQSNDVDRHVAVKNTETGEVLQGEKAPKFSNLDAWLDMHPNFQVAPRVESEDE</sequence>
<feature type="coiled-coil region" evidence="6">
    <location>
        <begin position="174"/>
        <end position="204"/>
    </location>
</feature>
<feature type="compositionally biased region" description="Low complexity" evidence="7">
    <location>
        <begin position="53"/>
        <end position="62"/>
    </location>
</feature>
<dbReference type="FunFam" id="1.20.5.170:FF:000008">
    <property type="entry name" value="probable global transcription activator SNF2L2 isoform X1"/>
    <property type="match status" value="1"/>
</dbReference>
<dbReference type="GO" id="GO:0000785">
    <property type="term" value="C:chromatin"/>
    <property type="evidence" value="ECO:0000318"/>
    <property type="project" value="GO_Central"/>
</dbReference>
<dbReference type="GO" id="GO:0140750">
    <property type="term" value="F:nucleosome array spacer activity"/>
    <property type="evidence" value="ECO:0000318"/>
    <property type="project" value="GO_Central"/>
</dbReference>
<feature type="compositionally biased region" description="Polar residues" evidence="7">
    <location>
        <begin position="11"/>
        <end position="23"/>
    </location>
</feature>
<keyword evidence="4" id="KW-0804">Transcription</keyword>
<dbReference type="SMART" id="SM00592">
    <property type="entry name" value="BRK"/>
    <property type="match status" value="1"/>
</dbReference>
<dbReference type="Gene3D" id="3.40.5.120">
    <property type="match status" value="1"/>
</dbReference>
<dbReference type="Gene3D" id="1.20.5.170">
    <property type="match status" value="1"/>
</dbReference>
<dbReference type="Pfam" id="PF07529">
    <property type="entry name" value="HSA"/>
    <property type="match status" value="1"/>
</dbReference>
<feature type="compositionally biased region" description="Basic and acidic residues" evidence="7">
    <location>
        <begin position="318"/>
        <end position="331"/>
    </location>
</feature>
<evidence type="ECO:0000256" key="7">
    <source>
        <dbReference type="SAM" id="MobiDB-lite"/>
    </source>
</evidence>
<dbReference type="STRING" id="7719.ENSCINP00000018738"/>
<evidence type="ECO:0000256" key="2">
    <source>
        <dbReference type="ARBA" id="ARBA00007025"/>
    </source>
</evidence>
<dbReference type="GO" id="GO:0003677">
    <property type="term" value="F:DNA binding"/>
    <property type="evidence" value="ECO:0000318"/>
    <property type="project" value="GO_Central"/>
</dbReference>
<evidence type="ECO:0000256" key="5">
    <source>
        <dbReference type="ARBA" id="ARBA00023242"/>
    </source>
</evidence>
<dbReference type="Pfam" id="PF07533">
    <property type="entry name" value="BRK"/>
    <property type="match status" value="1"/>
</dbReference>
<dbReference type="GO" id="GO:0045944">
    <property type="term" value="P:positive regulation of transcription by RNA polymerase II"/>
    <property type="evidence" value="ECO:0000318"/>
    <property type="project" value="GO_Central"/>
</dbReference>
<dbReference type="GO" id="GO:0031507">
    <property type="term" value="P:heterochromatin formation"/>
    <property type="evidence" value="ECO:0000318"/>
    <property type="project" value="GO_Central"/>
</dbReference>
<evidence type="ECO:0000256" key="4">
    <source>
        <dbReference type="ARBA" id="ARBA00023163"/>
    </source>
</evidence>
<evidence type="ECO:0000256" key="3">
    <source>
        <dbReference type="ARBA" id="ARBA00023015"/>
    </source>
</evidence>
<evidence type="ECO:0000259" key="8">
    <source>
        <dbReference type="PROSITE" id="PS51204"/>
    </source>
</evidence>
<dbReference type="GO" id="GO:0005634">
    <property type="term" value="C:nucleus"/>
    <property type="evidence" value="ECO:0000318"/>
    <property type="project" value="GO_Central"/>
</dbReference>
<comment type="subcellular location">
    <subcellularLocation>
        <location evidence="1">Nucleus</location>
    </subcellularLocation>
</comment>
<dbReference type="SMART" id="SM00573">
    <property type="entry name" value="HSA"/>
    <property type="match status" value="1"/>
</dbReference>
<dbReference type="SUPFAM" id="SSF160481">
    <property type="entry name" value="BRK domain-like"/>
    <property type="match status" value="1"/>
</dbReference>
<organism evidence="9 10">
    <name type="scientific">Ciona intestinalis</name>
    <name type="common">Transparent sea squirt</name>
    <name type="synonym">Ascidia intestinalis</name>
    <dbReference type="NCBI Taxonomy" id="7719"/>
    <lineage>
        <taxon>Eukaryota</taxon>
        <taxon>Metazoa</taxon>
        <taxon>Chordata</taxon>
        <taxon>Tunicata</taxon>
        <taxon>Ascidiacea</taxon>
        <taxon>Phlebobranchia</taxon>
        <taxon>Cionidae</taxon>
        <taxon>Ciona</taxon>
    </lineage>
</organism>
<evidence type="ECO:0000313" key="10">
    <source>
        <dbReference type="Proteomes" id="UP000008144"/>
    </source>
</evidence>
<dbReference type="PROSITE" id="PS51204">
    <property type="entry name" value="HSA"/>
    <property type="match status" value="1"/>
</dbReference>
<dbReference type="HOGENOM" id="CLU_740892_0_0_1"/>
<dbReference type="InterPro" id="IPR037259">
    <property type="entry name" value="BRK_sf"/>
</dbReference>
<accession>F6WMT5</accession>
<proteinExistence type="inferred from homology"/>
<name>F6WMT5_CIOIN</name>
<reference evidence="10" key="1">
    <citation type="journal article" date="2002" name="Science">
        <title>The draft genome of Ciona intestinalis: insights into chordate and vertebrate origins.</title>
        <authorList>
            <person name="Dehal P."/>
            <person name="Satou Y."/>
            <person name="Campbell R.K."/>
            <person name="Chapman J."/>
            <person name="Degnan B."/>
            <person name="De Tomaso A."/>
            <person name="Davidson B."/>
            <person name="Di Gregorio A."/>
            <person name="Gelpke M."/>
            <person name="Goodstein D.M."/>
            <person name="Harafuji N."/>
            <person name="Hastings K.E."/>
            <person name="Ho I."/>
            <person name="Hotta K."/>
            <person name="Huang W."/>
            <person name="Kawashima T."/>
            <person name="Lemaire P."/>
            <person name="Martinez D."/>
            <person name="Meinertzhagen I.A."/>
            <person name="Necula S."/>
            <person name="Nonaka M."/>
            <person name="Putnam N."/>
            <person name="Rash S."/>
            <person name="Saiga H."/>
            <person name="Satake M."/>
            <person name="Terry A."/>
            <person name="Yamada L."/>
            <person name="Wang H.G."/>
            <person name="Awazu S."/>
            <person name="Azumi K."/>
            <person name="Boore J."/>
            <person name="Branno M."/>
            <person name="Chin-Bow S."/>
            <person name="DeSantis R."/>
            <person name="Doyle S."/>
            <person name="Francino P."/>
            <person name="Keys D.N."/>
            <person name="Haga S."/>
            <person name="Hayashi H."/>
            <person name="Hino K."/>
            <person name="Imai K.S."/>
            <person name="Inaba K."/>
            <person name="Kano S."/>
            <person name="Kobayashi K."/>
            <person name="Kobayashi M."/>
            <person name="Lee B.I."/>
            <person name="Makabe K.W."/>
            <person name="Manohar C."/>
            <person name="Matassi G."/>
            <person name="Medina M."/>
            <person name="Mochizuki Y."/>
            <person name="Mount S."/>
            <person name="Morishita T."/>
            <person name="Miura S."/>
            <person name="Nakayama A."/>
            <person name="Nishizaka S."/>
            <person name="Nomoto H."/>
            <person name="Ohta F."/>
            <person name="Oishi K."/>
            <person name="Rigoutsos I."/>
            <person name="Sano M."/>
            <person name="Sasaki A."/>
            <person name="Sasakura Y."/>
            <person name="Shoguchi E."/>
            <person name="Shin-i T."/>
            <person name="Spagnuolo A."/>
            <person name="Stainier D."/>
            <person name="Suzuki M.M."/>
            <person name="Tassy O."/>
            <person name="Takatori N."/>
            <person name="Tokuoka M."/>
            <person name="Yagi K."/>
            <person name="Yoshizaki F."/>
            <person name="Wada S."/>
            <person name="Zhang C."/>
            <person name="Hyatt P.D."/>
            <person name="Larimer F."/>
            <person name="Detter C."/>
            <person name="Doggett N."/>
            <person name="Glavina T."/>
            <person name="Hawkins T."/>
            <person name="Richardson P."/>
            <person name="Lucas S."/>
            <person name="Kohara Y."/>
            <person name="Levine M."/>
            <person name="Satoh N."/>
            <person name="Rokhsar D.S."/>
        </authorList>
    </citation>
    <scope>NUCLEOTIDE SEQUENCE [LARGE SCALE GENOMIC DNA]</scope>
</reference>
<dbReference type="InParanoid" id="F6WMT5"/>
<reference evidence="9" key="3">
    <citation type="submission" date="2025-09" db="UniProtKB">
        <authorList>
            <consortium name="Ensembl"/>
        </authorList>
    </citation>
    <scope>IDENTIFICATION</scope>
</reference>
<dbReference type="AlphaFoldDB" id="F6WMT5"/>
<dbReference type="InterPro" id="IPR006576">
    <property type="entry name" value="BRK_domain"/>
</dbReference>
<dbReference type="Proteomes" id="UP000008144">
    <property type="component" value="Unassembled WGS sequence"/>
</dbReference>
<keyword evidence="3" id="KW-0805">Transcription regulation</keyword>
<keyword evidence="6" id="KW-0175">Coiled coil</keyword>
<comment type="similarity">
    <text evidence="2">Belongs to the SNF2/RAD54 helicase family.</text>
</comment>
<dbReference type="Ensembl" id="ENSCINT00000018738.3">
    <property type="protein sequence ID" value="ENSCINP00000018738.3"/>
    <property type="gene ID" value="ENSCING00000025101.1"/>
</dbReference>
<dbReference type="GO" id="GO:0003682">
    <property type="term" value="F:chromatin binding"/>
    <property type="evidence" value="ECO:0000318"/>
    <property type="project" value="GO_Central"/>
</dbReference>
<evidence type="ECO:0000313" key="9">
    <source>
        <dbReference type="Ensembl" id="ENSCINP00000018738.3"/>
    </source>
</evidence>
<keyword evidence="5" id="KW-0539">Nucleus</keyword>
<feature type="region of interest" description="Disordered" evidence="7">
    <location>
        <begin position="1"/>
        <end position="74"/>
    </location>
</feature>
<protein>
    <recommendedName>
        <fullName evidence="8">HSA domain-containing protein</fullName>
    </recommendedName>
</protein>
<dbReference type="GeneTree" id="ENSGT00940000154821"/>
<feature type="domain" description="HSA" evidence="8">
    <location>
        <begin position="192"/>
        <end position="264"/>
    </location>
</feature>
<reference evidence="9" key="2">
    <citation type="submission" date="2025-08" db="UniProtKB">
        <authorList>
            <consortium name="Ensembl"/>
        </authorList>
    </citation>
    <scope>IDENTIFICATION</scope>
</reference>